<dbReference type="GO" id="GO:0016791">
    <property type="term" value="F:phosphatase activity"/>
    <property type="evidence" value="ECO:0007669"/>
    <property type="project" value="TreeGrafter"/>
</dbReference>
<dbReference type="InterPro" id="IPR036412">
    <property type="entry name" value="HAD-like_sf"/>
</dbReference>
<dbReference type="AlphaFoldDB" id="A0A412FJA9"/>
<gene>
    <name evidence="1" type="ORF">DWY25_16195</name>
</gene>
<dbReference type="Proteomes" id="UP000284178">
    <property type="component" value="Unassembled WGS sequence"/>
</dbReference>
<dbReference type="PANTHER" id="PTHR10000">
    <property type="entry name" value="PHOSPHOSERINE PHOSPHATASE"/>
    <property type="match status" value="1"/>
</dbReference>
<protein>
    <submittedName>
        <fullName evidence="1">HAD family phosphatase</fullName>
    </submittedName>
</protein>
<dbReference type="Gene3D" id="3.30.1240.10">
    <property type="match status" value="1"/>
</dbReference>
<dbReference type="GO" id="GO:0000287">
    <property type="term" value="F:magnesium ion binding"/>
    <property type="evidence" value="ECO:0007669"/>
    <property type="project" value="TreeGrafter"/>
</dbReference>
<comment type="caution">
    <text evidence="1">The sequence shown here is derived from an EMBL/GenBank/DDBJ whole genome shotgun (WGS) entry which is preliminary data.</text>
</comment>
<dbReference type="InterPro" id="IPR006379">
    <property type="entry name" value="HAD-SF_hydro_IIB"/>
</dbReference>
<evidence type="ECO:0000313" key="2">
    <source>
        <dbReference type="Proteomes" id="UP000284178"/>
    </source>
</evidence>
<dbReference type="Pfam" id="PF08282">
    <property type="entry name" value="Hydrolase_3"/>
    <property type="match status" value="1"/>
</dbReference>
<keyword evidence="2" id="KW-1185">Reference proteome</keyword>
<dbReference type="InterPro" id="IPR023214">
    <property type="entry name" value="HAD_sf"/>
</dbReference>
<organism evidence="1 2">
    <name type="scientific">Holdemania filiformis</name>
    <dbReference type="NCBI Taxonomy" id="61171"/>
    <lineage>
        <taxon>Bacteria</taxon>
        <taxon>Bacillati</taxon>
        <taxon>Bacillota</taxon>
        <taxon>Erysipelotrichia</taxon>
        <taxon>Erysipelotrichales</taxon>
        <taxon>Erysipelotrichaceae</taxon>
        <taxon>Holdemania</taxon>
    </lineage>
</organism>
<dbReference type="Gene3D" id="3.40.50.1000">
    <property type="entry name" value="HAD superfamily/HAD-like"/>
    <property type="match status" value="1"/>
</dbReference>
<dbReference type="GO" id="GO:0005829">
    <property type="term" value="C:cytosol"/>
    <property type="evidence" value="ECO:0007669"/>
    <property type="project" value="TreeGrafter"/>
</dbReference>
<accession>A0A412FJA9</accession>
<reference evidence="1 2" key="1">
    <citation type="submission" date="2018-08" db="EMBL/GenBank/DDBJ databases">
        <title>A genome reference for cultivated species of the human gut microbiota.</title>
        <authorList>
            <person name="Zou Y."/>
            <person name="Xue W."/>
            <person name="Luo G."/>
        </authorList>
    </citation>
    <scope>NUCLEOTIDE SEQUENCE [LARGE SCALE GENOMIC DNA]</scope>
    <source>
        <strain evidence="1 2">AF24-29</strain>
    </source>
</reference>
<dbReference type="SUPFAM" id="SSF56784">
    <property type="entry name" value="HAD-like"/>
    <property type="match status" value="1"/>
</dbReference>
<dbReference type="EMBL" id="QRUP01000028">
    <property type="protein sequence ID" value="RGR68247.1"/>
    <property type="molecule type" value="Genomic_DNA"/>
</dbReference>
<name>A0A412FJA9_9FIRM</name>
<dbReference type="PANTHER" id="PTHR10000:SF8">
    <property type="entry name" value="HAD SUPERFAMILY HYDROLASE-LIKE, TYPE 3"/>
    <property type="match status" value="1"/>
</dbReference>
<proteinExistence type="predicted"/>
<evidence type="ECO:0000313" key="1">
    <source>
        <dbReference type="EMBL" id="RGR68247.1"/>
    </source>
</evidence>
<dbReference type="NCBIfam" id="TIGR01484">
    <property type="entry name" value="HAD-SF-IIB"/>
    <property type="match status" value="1"/>
</dbReference>
<sequence length="270" mass="30272">MLFMKSRIEKETKVMIKGIVMDLDQTLLHNDKQISRYTLQVLEQAKRQGLTLFFATGRSVMRIENYRRQVQPEGLICLNGGLNLWQGQRVSQYPLNPTLVKSVVERLNGLSGCRLTLTYAETIFTNDPQTQHDDPIYHRADLPGCPMDSVLKISINLDSDQEAAWLNSLDYTCLANAHEPGYYVLVSSVVSKLTGARDLCRRCGLDLSELAVFGDDFNDLPLLQNCGIGIAVMNAHPEVKAAASQICFSNEQDGPAHWIAEVLLKEKPEF</sequence>